<accession>J9AAY5</accession>
<keyword evidence="1 2" id="KW-1015">Disulfide bond</keyword>
<feature type="disulfide bond" evidence="2">
    <location>
        <begin position="23"/>
        <end position="38"/>
    </location>
</feature>
<dbReference type="Gene3D" id="4.10.400.10">
    <property type="entry name" value="Low-density Lipoprotein Receptor"/>
    <property type="match status" value="1"/>
</dbReference>
<dbReference type="SUPFAM" id="SSF57424">
    <property type="entry name" value="LDL receptor-like module"/>
    <property type="match status" value="1"/>
</dbReference>
<sequence>MRQCPETYWECGSGECVPLEARCDGLQACNDGSDEMHCEMI</sequence>
<feature type="disulfide bond" evidence="2">
    <location>
        <begin position="11"/>
        <end position="29"/>
    </location>
</feature>
<dbReference type="PROSITE" id="PS50068">
    <property type="entry name" value="LDLRA_2"/>
    <property type="match status" value="1"/>
</dbReference>
<evidence type="ECO:0000256" key="2">
    <source>
        <dbReference type="PROSITE-ProRule" id="PRU00124"/>
    </source>
</evidence>
<dbReference type="FunFam" id="4.10.400.10:FF:000164">
    <property type="entry name" value="Basement membrane-specific heparan sulfate proteoglycan core protein-like Protein"/>
    <property type="match status" value="1"/>
</dbReference>
<evidence type="ECO:0008006" key="5">
    <source>
        <dbReference type="Google" id="ProtNLM"/>
    </source>
</evidence>
<comment type="caution">
    <text evidence="3">The sequence shown here is derived from an EMBL/GenBank/DDBJ whole genome shotgun (WGS) entry which is preliminary data.</text>
</comment>
<dbReference type="Proteomes" id="UP000004810">
    <property type="component" value="Unassembled WGS sequence"/>
</dbReference>
<reference evidence="4" key="1">
    <citation type="submission" date="2012-08" db="EMBL/GenBank/DDBJ databases">
        <title>The Genome Sequence of Wuchereria bancrofti.</title>
        <authorList>
            <person name="Nutman T.B."/>
            <person name="Fink D.L."/>
            <person name="Russ C."/>
            <person name="Young S."/>
            <person name="Zeng Q."/>
            <person name="Koehrsen M."/>
            <person name="Alvarado L."/>
            <person name="Berlin A."/>
            <person name="Chapman S.B."/>
            <person name="Chen Z."/>
            <person name="Freedman E."/>
            <person name="Gellesch M."/>
            <person name="Goldberg J."/>
            <person name="Griggs A."/>
            <person name="Gujja S."/>
            <person name="Heilman E.R."/>
            <person name="Heiman D."/>
            <person name="Hepburn T."/>
            <person name="Howarth C."/>
            <person name="Jen D."/>
            <person name="Larson L."/>
            <person name="Lewis B."/>
            <person name="Mehta T."/>
            <person name="Park D."/>
            <person name="Pearson M."/>
            <person name="Roberts A."/>
            <person name="Saif S."/>
            <person name="Shea T."/>
            <person name="Shenoy N."/>
            <person name="Sisk P."/>
            <person name="Stolte C."/>
            <person name="Sykes S."/>
            <person name="Walk T."/>
            <person name="White J."/>
            <person name="Yandava C."/>
            <person name="Haas B."/>
            <person name="Henn M.R."/>
            <person name="Nusbaum C."/>
            <person name="Birren B."/>
        </authorList>
    </citation>
    <scope>NUCLEOTIDE SEQUENCE [LARGE SCALE GENOMIC DNA]</scope>
    <source>
        <strain evidence="4">NA</strain>
    </source>
</reference>
<protein>
    <recommendedName>
        <fullName evidence="5">Low-density lipoprotein receptor domain class A containing protein</fullName>
    </recommendedName>
</protein>
<proteinExistence type="predicted"/>
<dbReference type="InterPro" id="IPR036055">
    <property type="entry name" value="LDL_receptor-like_sf"/>
</dbReference>
<dbReference type="InterPro" id="IPR002172">
    <property type="entry name" value="LDrepeatLR_classA_rpt"/>
</dbReference>
<dbReference type="CDD" id="cd00112">
    <property type="entry name" value="LDLa"/>
    <property type="match status" value="1"/>
</dbReference>
<evidence type="ECO:0000313" key="3">
    <source>
        <dbReference type="EMBL" id="EJW71110.1"/>
    </source>
</evidence>
<dbReference type="EMBL" id="ADBV01019509">
    <property type="protein sequence ID" value="EJW71110.1"/>
    <property type="molecule type" value="Genomic_DNA"/>
</dbReference>
<dbReference type="Pfam" id="PF00057">
    <property type="entry name" value="Ldl_recept_a"/>
    <property type="match status" value="1"/>
</dbReference>
<organism evidence="3 4">
    <name type="scientific">Wuchereria bancrofti</name>
    <dbReference type="NCBI Taxonomy" id="6293"/>
    <lineage>
        <taxon>Eukaryota</taxon>
        <taxon>Metazoa</taxon>
        <taxon>Ecdysozoa</taxon>
        <taxon>Nematoda</taxon>
        <taxon>Chromadorea</taxon>
        <taxon>Rhabditida</taxon>
        <taxon>Spirurina</taxon>
        <taxon>Spiruromorpha</taxon>
        <taxon>Filarioidea</taxon>
        <taxon>Onchocercidae</taxon>
        <taxon>Wuchereria</taxon>
    </lineage>
</organism>
<evidence type="ECO:0000256" key="1">
    <source>
        <dbReference type="ARBA" id="ARBA00023157"/>
    </source>
</evidence>
<feature type="disulfide bond" evidence="2">
    <location>
        <begin position="4"/>
        <end position="16"/>
    </location>
</feature>
<dbReference type="AlphaFoldDB" id="J9AAY5"/>
<gene>
    <name evidence="3" type="ORF">WUBG_17982</name>
</gene>
<evidence type="ECO:0000313" key="4">
    <source>
        <dbReference type="Proteomes" id="UP000004810"/>
    </source>
</evidence>
<dbReference type="SMART" id="SM00192">
    <property type="entry name" value="LDLa"/>
    <property type="match status" value="1"/>
</dbReference>
<name>J9AAY5_WUCBA</name>